<dbReference type="Gene3D" id="1.10.10.60">
    <property type="entry name" value="Homeodomain-like"/>
    <property type="match status" value="2"/>
</dbReference>
<dbReference type="Gene3D" id="2.60.120.10">
    <property type="entry name" value="Jelly Rolls"/>
    <property type="match status" value="1"/>
</dbReference>
<dbReference type="SMART" id="SM00342">
    <property type="entry name" value="HTH_ARAC"/>
    <property type="match status" value="1"/>
</dbReference>
<comment type="caution">
    <text evidence="6">The sequence shown here is derived from an EMBL/GenBank/DDBJ whole genome shotgun (WGS) entry which is preliminary data.</text>
</comment>
<dbReference type="InterPro" id="IPR020449">
    <property type="entry name" value="Tscrpt_reg_AraC-type_HTH"/>
</dbReference>
<dbReference type="AlphaFoldDB" id="A0A5D0CQK3"/>
<dbReference type="PANTHER" id="PTHR43280:SF28">
    <property type="entry name" value="HTH-TYPE TRANSCRIPTIONAL ACTIVATOR RHAS"/>
    <property type="match status" value="1"/>
</dbReference>
<evidence type="ECO:0000256" key="1">
    <source>
        <dbReference type="ARBA" id="ARBA00023015"/>
    </source>
</evidence>
<keyword evidence="3" id="KW-0804">Transcription</keyword>
<dbReference type="CDD" id="cd02208">
    <property type="entry name" value="cupin_RmlC-like"/>
    <property type="match status" value="1"/>
</dbReference>
<feature type="region of interest" description="Disordered" evidence="4">
    <location>
        <begin position="289"/>
        <end position="311"/>
    </location>
</feature>
<dbReference type="RefSeq" id="WP_148453573.1">
    <property type="nucleotide sequence ID" value="NZ_VSDO01000003.1"/>
</dbReference>
<dbReference type="SUPFAM" id="SSF51215">
    <property type="entry name" value="Regulatory protein AraC"/>
    <property type="match status" value="1"/>
</dbReference>
<dbReference type="Pfam" id="PF12833">
    <property type="entry name" value="HTH_18"/>
    <property type="match status" value="1"/>
</dbReference>
<keyword evidence="2" id="KW-0238">DNA-binding</keyword>
<organism evidence="6 7">
    <name type="scientific">Paenibacillus faecis</name>
    <dbReference type="NCBI Taxonomy" id="862114"/>
    <lineage>
        <taxon>Bacteria</taxon>
        <taxon>Bacillati</taxon>
        <taxon>Bacillota</taxon>
        <taxon>Bacilli</taxon>
        <taxon>Bacillales</taxon>
        <taxon>Paenibacillaceae</taxon>
        <taxon>Paenibacillus</taxon>
    </lineage>
</organism>
<dbReference type="GO" id="GO:0043565">
    <property type="term" value="F:sequence-specific DNA binding"/>
    <property type="evidence" value="ECO:0007669"/>
    <property type="project" value="InterPro"/>
</dbReference>
<dbReference type="OrthoDB" id="9791615at2"/>
<dbReference type="Proteomes" id="UP000325218">
    <property type="component" value="Unassembled WGS sequence"/>
</dbReference>
<dbReference type="InterPro" id="IPR003313">
    <property type="entry name" value="AraC-bd"/>
</dbReference>
<keyword evidence="7" id="KW-1185">Reference proteome</keyword>
<dbReference type="InterPro" id="IPR037923">
    <property type="entry name" value="HTH-like"/>
</dbReference>
<dbReference type="InterPro" id="IPR014710">
    <property type="entry name" value="RmlC-like_jellyroll"/>
</dbReference>
<keyword evidence="1" id="KW-0805">Transcription regulation</keyword>
<protein>
    <submittedName>
        <fullName evidence="6">AraC family transcriptional regulator</fullName>
    </submittedName>
</protein>
<evidence type="ECO:0000256" key="2">
    <source>
        <dbReference type="ARBA" id="ARBA00023125"/>
    </source>
</evidence>
<evidence type="ECO:0000259" key="5">
    <source>
        <dbReference type="PROSITE" id="PS01124"/>
    </source>
</evidence>
<dbReference type="PRINTS" id="PR00032">
    <property type="entry name" value="HTHARAC"/>
</dbReference>
<dbReference type="PANTHER" id="PTHR43280">
    <property type="entry name" value="ARAC-FAMILY TRANSCRIPTIONAL REGULATOR"/>
    <property type="match status" value="1"/>
</dbReference>
<proteinExistence type="predicted"/>
<gene>
    <name evidence="6" type="ORF">FRY98_15595</name>
</gene>
<dbReference type="InterPro" id="IPR018060">
    <property type="entry name" value="HTH_AraC"/>
</dbReference>
<sequence>MTNPKELREETYLEQKIYPVQLFANRCSRVNPGDCVLYLHWHEHMEIILMRRGRAVFHIDSRPYEAGAEEIILIPGGSLHVGYALDEGDVDFDCIVLNPSLFNPWMHDPVHNQLIVPYLEGRRHFPVKPEDPSRGDQSRAWLEEAVEELSARPQGYQLVVTSKLHLYFTLLARAGMEEGPEKTAHAAYFPNREPFKRLIRRIEEYPGEAWSVEEAARFLNLTPFYFCRLFKQLTGRTFVEYIHVCRMNEARRLLQESGMSVTEIAARVGCGNANYFTRLYKRYIGMTPSQTRKQGGPAAEVSLTLEGDRED</sequence>
<reference evidence="6 7" key="1">
    <citation type="submission" date="2019-08" db="EMBL/GenBank/DDBJ databases">
        <title>Genome sequencing of Paenibacillus faecis DSM 23593(T).</title>
        <authorList>
            <person name="Kook J.-K."/>
            <person name="Park S.-N."/>
            <person name="Lim Y.K."/>
        </authorList>
    </citation>
    <scope>NUCLEOTIDE SEQUENCE [LARGE SCALE GENOMIC DNA]</scope>
    <source>
        <strain evidence="6 7">DSM 23593</strain>
    </source>
</reference>
<dbReference type="GO" id="GO:0003700">
    <property type="term" value="F:DNA-binding transcription factor activity"/>
    <property type="evidence" value="ECO:0007669"/>
    <property type="project" value="InterPro"/>
</dbReference>
<accession>A0A5D0CQK3</accession>
<feature type="domain" description="HTH araC/xylS-type" evidence="5">
    <location>
        <begin position="196"/>
        <end position="294"/>
    </location>
</feature>
<evidence type="ECO:0000313" key="6">
    <source>
        <dbReference type="EMBL" id="TYA12143.1"/>
    </source>
</evidence>
<evidence type="ECO:0000256" key="3">
    <source>
        <dbReference type="ARBA" id="ARBA00023163"/>
    </source>
</evidence>
<evidence type="ECO:0000313" key="7">
    <source>
        <dbReference type="Proteomes" id="UP000325218"/>
    </source>
</evidence>
<dbReference type="SUPFAM" id="SSF46689">
    <property type="entry name" value="Homeodomain-like"/>
    <property type="match status" value="2"/>
</dbReference>
<dbReference type="Pfam" id="PF02311">
    <property type="entry name" value="AraC_binding"/>
    <property type="match status" value="1"/>
</dbReference>
<evidence type="ECO:0000256" key="4">
    <source>
        <dbReference type="SAM" id="MobiDB-lite"/>
    </source>
</evidence>
<dbReference type="EMBL" id="VSDO01000003">
    <property type="protein sequence ID" value="TYA12143.1"/>
    <property type="molecule type" value="Genomic_DNA"/>
</dbReference>
<dbReference type="PROSITE" id="PS01124">
    <property type="entry name" value="HTH_ARAC_FAMILY_2"/>
    <property type="match status" value="1"/>
</dbReference>
<name>A0A5D0CQK3_9BACL</name>
<dbReference type="InterPro" id="IPR009057">
    <property type="entry name" value="Homeodomain-like_sf"/>
</dbReference>